<dbReference type="SUPFAM" id="SSF48452">
    <property type="entry name" value="TPR-like"/>
    <property type="match status" value="1"/>
</dbReference>
<dbReference type="InterPro" id="IPR010982">
    <property type="entry name" value="Lambda_DNA-bd_dom_sf"/>
</dbReference>
<evidence type="ECO:0000259" key="1">
    <source>
        <dbReference type="PROSITE" id="PS50943"/>
    </source>
</evidence>
<dbReference type="Proteomes" id="UP000606720">
    <property type="component" value="Unassembled WGS sequence"/>
</dbReference>
<comment type="caution">
    <text evidence="2">The sequence shown here is derived from an EMBL/GenBank/DDBJ whole genome shotgun (WGS) entry which is preliminary data.</text>
</comment>
<protein>
    <submittedName>
        <fullName evidence="2">Helix-turn-helix domain-containing protein</fullName>
    </submittedName>
</protein>
<dbReference type="RefSeq" id="WP_186867043.1">
    <property type="nucleotide sequence ID" value="NZ_JACOPH010000006.1"/>
</dbReference>
<dbReference type="PANTHER" id="PTHR37038">
    <property type="entry name" value="TRANSCRIPTIONAL REGULATOR-RELATED"/>
    <property type="match status" value="1"/>
</dbReference>
<accession>A0A923RT46</accession>
<dbReference type="InterPro" id="IPR053163">
    <property type="entry name" value="HTH-type_regulator_Rgg"/>
</dbReference>
<dbReference type="Pfam" id="PF13560">
    <property type="entry name" value="HTH_31"/>
    <property type="match status" value="1"/>
</dbReference>
<dbReference type="InterPro" id="IPR011990">
    <property type="entry name" value="TPR-like_helical_dom_sf"/>
</dbReference>
<organism evidence="2 3">
    <name type="scientific">Roseburia zhanii</name>
    <dbReference type="NCBI Taxonomy" id="2763064"/>
    <lineage>
        <taxon>Bacteria</taxon>
        <taxon>Bacillati</taxon>
        <taxon>Bacillota</taxon>
        <taxon>Clostridia</taxon>
        <taxon>Lachnospirales</taxon>
        <taxon>Lachnospiraceae</taxon>
        <taxon>Roseburia</taxon>
    </lineage>
</organism>
<evidence type="ECO:0000313" key="2">
    <source>
        <dbReference type="EMBL" id="MBC5714322.1"/>
    </source>
</evidence>
<dbReference type="SMART" id="SM00530">
    <property type="entry name" value="HTH_XRE"/>
    <property type="match status" value="1"/>
</dbReference>
<dbReference type="SUPFAM" id="SSF47413">
    <property type="entry name" value="lambda repressor-like DNA-binding domains"/>
    <property type="match status" value="1"/>
</dbReference>
<sequence>MPTYGMGDAIHEMRIRAGCTQEELAYGICTPGTLSRIENGKEVASKQVFEALCQRLCGMCHMGISFDTKIEMQRSKFRRQALLYLEQRELEKAKLALEGYYALKETDNPFCLQFALYTQAVYQAIQREREEEILPKLEQALEITMPNYKERMQAAKRKILLTYDEVYIMSNIGIAYAKNAQLEKAFHIFYYLKGYLERQRLELSESLKVYAMILGNFAWILEQQGRFEEAVKHCDTGIRICHLTGKYTVLPHLLCIKAWCLTASGNAMMAKKSRRQAKALFDITEHYRGYGSFAEFYKAREPIFVIF</sequence>
<evidence type="ECO:0000313" key="3">
    <source>
        <dbReference type="Proteomes" id="UP000606720"/>
    </source>
</evidence>
<feature type="domain" description="HTH cro/C1-type" evidence="1">
    <location>
        <begin position="10"/>
        <end position="56"/>
    </location>
</feature>
<reference evidence="2" key="1">
    <citation type="submission" date="2020-08" db="EMBL/GenBank/DDBJ databases">
        <title>Genome public.</title>
        <authorList>
            <person name="Liu C."/>
            <person name="Sun Q."/>
        </authorList>
    </citation>
    <scope>NUCLEOTIDE SEQUENCE</scope>
    <source>
        <strain evidence="2">BX1005</strain>
    </source>
</reference>
<dbReference type="PROSITE" id="PS50943">
    <property type="entry name" value="HTH_CROC1"/>
    <property type="match status" value="1"/>
</dbReference>
<dbReference type="AlphaFoldDB" id="A0A923RT46"/>
<dbReference type="EMBL" id="JACOPH010000006">
    <property type="protein sequence ID" value="MBC5714322.1"/>
    <property type="molecule type" value="Genomic_DNA"/>
</dbReference>
<dbReference type="CDD" id="cd00093">
    <property type="entry name" value="HTH_XRE"/>
    <property type="match status" value="1"/>
</dbReference>
<dbReference type="Gene3D" id="1.25.40.10">
    <property type="entry name" value="Tetratricopeptide repeat domain"/>
    <property type="match status" value="1"/>
</dbReference>
<gene>
    <name evidence="2" type="ORF">H8S17_08875</name>
</gene>
<name>A0A923RT46_9FIRM</name>
<proteinExistence type="predicted"/>
<dbReference type="GO" id="GO:0003677">
    <property type="term" value="F:DNA binding"/>
    <property type="evidence" value="ECO:0007669"/>
    <property type="project" value="InterPro"/>
</dbReference>
<dbReference type="InterPro" id="IPR001387">
    <property type="entry name" value="Cro/C1-type_HTH"/>
</dbReference>
<keyword evidence="3" id="KW-1185">Reference proteome</keyword>